<dbReference type="GO" id="GO:0015970">
    <property type="term" value="P:guanosine tetraphosphate biosynthetic process"/>
    <property type="evidence" value="ECO:0007669"/>
    <property type="project" value="UniProtKB-UniPathway"/>
</dbReference>
<dbReference type="SUPFAM" id="SSF81301">
    <property type="entry name" value="Nucleotidyltransferase"/>
    <property type="match status" value="1"/>
</dbReference>
<protein>
    <submittedName>
        <fullName evidence="3">RelA/SpoT domain-containing protein</fullName>
    </submittedName>
</protein>
<proteinExistence type="predicted"/>
<comment type="pathway">
    <text evidence="1">Purine metabolism; ppGpp biosynthesis; ppGpp from GTP: step 1/2.</text>
</comment>
<dbReference type="Proteomes" id="UP000095558">
    <property type="component" value="Unassembled WGS sequence"/>
</dbReference>
<dbReference type="OrthoDB" id="1694513at2"/>
<feature type="domain" description="RelA/SpoT" evidence="2">
    <location>
        <begin position="50"/>
        <end position="186"/>
    </location>
</feature>
<evidence type="ECO:0000313" key="3">
    <source>
        <dbReference type="EMBL" id="CUN90842.1"/>
    </source>
</evidence>
<dbReference type="PANTHER" id="PTHR41773:SF1">
    <property type="entry name" value="RELA_SPOT DOMAIN-CONTAINING PROTEIN"/>
    <property type="match status" value="1"/>
</dbReference>
<dbReference type="AlphaFoldDB" id="A0A174AQF7"/>
<gene>
    <name evidence="3" type="ORF">ERS852470_01000</name>
</gene>
<evidence type="ECO:0000259" key="2">
    <source>
        <dbReference type="SMART" id="SM00954"/>
    </source>
</evidence>
<sequence length="460" mass="54840">MNIKEFDYLEIALNELKRNQNTLLKASAELEDSFFSILNESYCEYSNISCRVKSVESLREKILRNHYYKRYPDANELIFRLSDLIGIRIECRFGDDEKKIYRFLKKYFNKKADNDFYFCEDNNHISLKLSGKQPQKQKNGFTIYRIDGRFTFENLVIPFELQIKSLTNMFWSEIEHQIIYKNSNYIIEDQFLRDIMNSIKNNLTMIDNQLLTVLKHFESKKVKSNTPNKRQLQEIISKLIYDMFSHKMKESIDMTINFKDSCETIVEYVFFKNNISNESDYTNVLISALNTLNSVSEESLNFNSSLSFERKVIYNDYFKETLGKYFENVINNEFSWNLFFRILFTLEPLDNIGDFENFLDYLKITYTESKHINKQKDILISRFGVNFNIIDDAVKAQVAETLVLIDKIDIVYDYTIEDVNEIVEYIYKYINDNITTFDSWERAKNSILLHLHNEIIQVLE</sequence>
<dbReference type="InterPro" id="IPR007685">
    <property type="entry name" value="RelA_SpoT"/>
</dbReference>
<dbReference type="SMART" id="SM00954">
    <property type="entry name" value="RelA_SpoT"/>
    <property type="match status" value="1"/>
</dbReference>
<dbReference type="InterPro" id="IPR043519">
    <property type="entry name" value="NT_sf"/>
</dbReference>
<dbReference type="UniPathway" id="UPA00908">
    <property type="reaction ID" value="UER00884"/>
</dbReference>
<dbReference type="RefSeq" id="WP_055275757.1">
    <property type="nucleotide sequence ID" value="NZ_CYZV01000008.1"/>
</dbReference>
<organism evidence="3 4">
    <name type="scientific">Clostridium disporicum</name>
    <dbReference type="NCBI Taxonomy" id="84024"/>
    <lineage>
        <taxon>Bacteria</taxon>
        <taxon>Bacillati</taxon>
        <taxon>Bacillota</taxon>
        <taxon>Clostridia</taxon>
        <taxon>Eubacteriales</taxon>
        <taxon>Clostridiaceae</taxon>
        <taxon>Clostridium</taxon>
    </lineage>
</organism>
<dbReference type="Pfam" id="PF04607">
    <property type="entry name" value="RelA_SpoT"/>
    <property type="match status" value="1"/>
</dbReference>
<evidence type="ECO:0000256" key="1">
    <source>
        <dbReference type="ARBA" id="ARBA00004976"/>
    </source>
</evidence>
<dbReference type="PANTHER" id="PTHR41773">
    <property type="entry name" value="GTP PYROPHOSPHATASE-RELATED"/>
    <property type="match status" value="1"/>
</dbReference>
<reference evidence="3 4" key="1">
    <citation type="submission" date="2015-09" db="EMBL/GenBank/DDBJ databases">
        <authorList>
            <consortium name="Pathogen Informatics"/>
        </authorList>
    </citation>
    <scope>NUCLEOTIDE SEQUENCE [LARGE SCALE GENOMIC DNA]</scope>
    <source>
        <strain evidence="3 4">2789STDY5834855</strain>
    </source>
</reference>
<accession>A0A174AQF7</accession>
<evidence type="ECO:0000313" key="4">
    <source>
        <dbReference type="Proteomes" id="UP000095558"/>
    </source>
</evidence>
<dbReference type="EMBL" id="CYZV01000008">
    <property type="protein sequence ID" value="CUN90842.1"/>
    <property type="molecule type" value="Genomic_DNA"/>
</dbReference>
<dbReference type="Gene3D" id="3.30.460.10">
    <property type="entry name" value="Beta Polymerase, domain 2"/>
    <property type="match status" value="1"/>
</dbReference>
<name>A0A174AQF7_9CLOT</name>